<reference evidence="2" key="2">
    <citation type="journal article" date="2015" name="Data Brief">
        <title>Shoot transcriptome of the giant reed, Arundo donax.</title>
        <authorList>
            <person name="Barrero R.A."/>
            <person name="Guerrero F.D."/>
            <person name="Moolhuijzen P."/>
            <person name="Goolsby J.A."/>
            <person name="Tidwell J."/>
            <person name="Bellgard S.E."/>
            <person name="Bellgard M.I."/>
        </authorList>
    </citation>
    <scope>NUCLEOTIDE SEQUENCE</scope>
    <source>
        <tissue evidence="2">Shoot tissue taken approximately 20 cm above the soil surface</tissue>
    </source>
</reference>
<reference evidence="2" key="1">
    <citation type="submission" date="2014-09" db="EMBL/GenBank/DDBJ databases">
        <authorList>
            <person name="Magalhaes I.L.F."/>
            <person name="Oliveira U."/>
            <person name="Santos F.R."/>
            <person name="Vidigal T.H.D.A."/>
            <person name="Brescovit A.D."/>
            <person name="Santos A.J."/>
        </authorList>
    </citation>
    <scope>NUCLEOTIDE SEQUENCE</scope>
    <source>
        <tissue evidence="2">Shoot tissue taken approximately 20 cm above the soil surface</tissue>
    </source>
</reference>
<feature type="region of interest" description="Disordered" evidence="1">
    <location>
        <begin position="59"/>
        <end position="81"/>
    </location>
</feature>
<evidence type="ECO:0000256" key="1">
    <source>
        <dbReference type="SAM" id="MobiDB-lite"/>
    </source>
</evidence>
<organism evidence="2">
    <name type="scientific">Arundo donax</name>
    <name type="common">Giant reed</name>
    <name type="synonym">Donax arundinaceus</name>
    <dbReference type="NCBI Taxonomy" id="35708"/>
    <lineage>
        <taxon>Eukaryota</taxon>
        <taxon>Viridiplantae</taxon>
        <taxon>Streptophyta</taxon>
        <taxon>Embryophyta</taxon>
        <taxon>Tracheophyta</taxon>
        <taxon>Spermatophyta</taxon>
        <taxon>Magnoliopsida</taxon>
        <taxon>Liliopsida</taxon>
        <taxon>Poales</taxon>
        <taxon>Poaceae</taxon>
        <taxon>PACMAD clade</taxon>
        <taxon>Arundinoideae</taxon>
        <taxon>Arundineae</taxon>
        <taxon>Arundo</taxon>
    </lineage>
</organism>
<sequence>MAKWPHRAAASRWSRVGGLSATVASICMEPHTPTPGVRLAVAASVNSQSDRRLAATAVAIATSSHTSQPPPNAASVRQSHQSGPIQWWWRGGEDLHCGRDRCTLHRLYTRATAETLA</sequence>
<dbReference type="EMBL" id="GBRH01187911">
    <property type="protein sequence ID" value="JAE09985.1"/>
    <property type="molecule type" value="Transcribed_RNA"/>
</dbReference>
<name>A0A0A9FAA6_ARUDO</name>
<accession>A0A0A9FAA6</accession>
<evidence type="ECO:0000313" key="2">
    <source>
        <dbReference type="EMBL" id="JAE09985.1"/>
    </source>
</evidence>
<proteinExistence type="predicted"/>
<protein>
    <submittedName>
        <fullName evidence="2">Uncharacterized protein</fullName>
    </submittedName>
</protein>
<dbReference type="AlphaFoldDB" id="A0A0A9FAA6"/>